<reference evidence="1 2" key="1">
    <citation type="submission" date="2023-09" db="EMBL/GenBank/DDBJ databases">
        <title>Xinfangfangia sedmenti sp. nov., isolated the sedment.</title>
        <authorList>
            <person name="Xu L."/>
        </authorList>
    </citation>
    <scope>NUCLEOTIDE SEQUENCE [LARGE SCALE GENOMIC DNA]</scope>
    <source>
        <strain evidence="1 2">LG-4</strain>
    </source>
</reference>
<gene>
    <name evidence="1" type="ORF">RGD00_03065</name>
</gene>
<organism evidence="1 2">
    <name type="scientific">Ruixingdingia sedimenti</name>
    <dbReference type="NCBI Taxonomy" id="3073604"/>
    <lineage>
        <taxon>Bacteria</taxon>
        <taxon>Pseudomonadati</taxon>
        <taxon>Pseudomonadota</taxon>
        <taxon>Alphaproteobacteria</taxon>
        <taxon>Rhodobacterales</taxon>
        <taxon>Paracoccaceae</taxon>
        <taxon>Ruixingdingia</taxon>
    </lineage>
</organism>
<evidence type="ECO:0000313" key="1">
    <source>
        <dbReference type="EMBL" id="MDR5651570.1"/>
    </source>
</evidence>
<proteinExistence type="predicted"/>
<keyword evidence="2" id="KW-1185">Reference proteome</keyword>
<dbReference type="EMBL" id="JAVKPH010000002">
    <property type="protein sequence ID" value="MDR5651570.1"/>
    <property type="molecule type" value="Genomic_DNA"/>
</dbReference>
<evidence type="ECO:0008006" key="3">
    <source>
        <dbReference type="Google" id="ProtNLM"/>
    </source>
</evidence>
<comment type="caution">
    <text evidence="1">The sequence shown here is derived from an EMBL/GenBank/DDBJ whole genome shotgun (WGS) entry which is preliminary data.</text>
</comment>
<evidence type="ECO:0000313" key="2">
    <source>
        <dbReference type="Proteomes" id="UP001247754"/>
    </source>
</evidence>
<accession>A0ABU1F3X0</accession>
<name>A0ABU1F3X0_9RHOB</name>
<sequence length="248" mass="26770">MGVTGSQTPGEMLMGLVDRLYVINLPVRADRRRDFAGELRRIGLSFEDPRVVLYPAQRPDEPGGFGSVGAHGAFLSHLGVCEAALTAGARAFCVCEDDLDFHPRFAARIGPLASLLGAVPWDIVYAGHDGTVAGRALAGRPEVLELAPDRPVGQLHFVLFRAAAAVRLRDHLRAMLQGPGQGTPMPVDAAIAMFRAANPDLRTLAIAPPLGHQRPSRADIARLPLYDRLPVLRDMADVLRGLRRRLSA</sequence>
<dbReference type="RefSeq" id="WP_310455783.1">
    <property type="nucleotide sequence ID" value="NZ_JAVKPH010000002.1"/>
</dbReference>
<dbReference type="Proteomes" id="UP001247754">
    <property type="component" value="Unassembled WGS sequence"/>
</dbReference>
<protein>
    <recommendedName>
        <fullName evidence="3">Glycosyltransferase family 25 protein</fullName>
    </recommendedName>
</protein>